<evidence type="ECO:0000313" key="2">
    <source>
        <dbReference type="EMBL" id="CAH2408265.1"/>
    </source>
</evidence>
<gene>
    <name evidence="2" type="ORF">MES5069_670007</name>
</gene>
<dbReference type="Proteomes" id="UP001153050">
    <property type="component" value="Unassembled WGS sequence"/>
</dbReference>
<proteinExistence type="predicted"/>
<evidence type="ECO:0000256" key="1">
    <source>
        <dbReference type="SAM" id="MobiDB-lite"/>
    </source>
</evidence>
<sequence length="64" mass="7071">MLTRDSSPFEGREVECSDRAEPFRRGPGAVLGTFTSPFFMPYPARQERRVDPAVSTYAILCGSG</sequence>
<dbReference type="EMBL" id="CAKXZT010000165">
    <property type="protein sequence ID" value="CAH2408265.1"/>
    <property type="molecule type" value="Genomic_DNA"/>
</dbReference>
<organism evidence="2 3">
    <name type="scientific">Mesorhizobium escarrei</name>
    <dbReference type="NCBI Taxonomy" id="666018"/>
    <lineage>
        <taxon>Bacteria</taxon>
        <taxon>Pseudomonadati</taxon>
        <taxon>Pseudomonadota</taxon>
        <taxon>Alphaproteobacteria</taxon>
        <taxon>Hyphomicrobiales</taxon>
        <taxon>Phyllobacteriaceae</taxon>
        <taxon>Mesorhizobium</taxon>
    </lineage>
</organism>
<comment type="caution">
    <text evidence="2">The sequence shown here is derived from an EMBL/GenBank/DDBJ whole genome shotgun (WGS) entry which is preliminary data.</text>
</comment>
<feature type="region of interest" description="Disordered" evidence="1">
    <location>
        <begin position="1"/>
        <end position="22"/>
    </location>
</feature>
<accession>A0ABM9EFY9</accession>
<evidence type="ECO:0000313" key="3">
    <source>
        <dbReference type="Proteomes" id="UP001153050"/>
    </source>
</evidence>
<feature type="compositionally biased region" description="Basic and acidic residues" evidence="1">
    <location>
        <begin position="10"/>
        <end position="22"/>
    </location>
</feature>
<reference evidence="2 3" key="1">
    <citation type="submission" date="2022-03" db="EMBL/GenBank/DDBJ databases">
        <authorList>
            <person name="Brunel B."/>
        </authorList>
    </citation>
    <scope>NUCLEOTIDE SEQUENCE [LARGE SCALE GENOMIC DNA]</scope>
    <source>
        <strain evidence="2">STM5069sample</strain>
    </source>
</reference>
<name>A0ABM9EFY9_9HYPH</name>
<protein>
    <submittedName>
        <fullName evidence="2">Uncharacterized protein</fullName>
    </submittedName>
</protein>
<keyword evidence="3" id="KW-1185">Reference proteome</keyword>